<dbReference type="PANTHER" id="PTHR11256">
    <property type="entry name" value="BCL-2 RELATED"/>
    <property type="match status" value="1"/>
</dbReference>
<evidence type="ECO:0000313" key="4">
    <source>
        <dbReference type="Ensembl" id="ENSOABP00000066297.1"/>
    </source>
</evidence>
<dbReference type="Ensembl" id="ENSOABT00000076939.1">
    <property type="protein sequence ID" value="ENSOABP00000066297.1"/>
    <property type="gene ID" value="ENSOABG00000037469.1"/>
</dbReference>
<protein>
    <recommendedName>
        <fullName evidence="3">Bcl-2 Bcl-2 homology region 1-3 domain-containing protein</fullName>
    </recommendedName>
</protein>
<organism evidence="4 5">
    <name type="scientific">Oreochromis aureus</name>
    <name type="common">Israeli tilapia</name>
    <name type="synonym">Chromis aureus</name>
    <dbReference type="NCBI Taxonomy" id="47969"/>
    <lineage>
        <taxon>Eukaryota</taxon>
        <taxon>Metazoa</taxon>
        <taxon>Chordata</taxon>
        <taxon>Craniata</taxon>
        <taxon>Vertebrata</taxon>
        <taxon>Euteleostomi</taxon>
        <taxon>Actinopterygii</taxon>
        <taxon>Neopterygii</taxon>
        <taxon>Teleostei</taxon>
        <taxon>Neoteleostei</taxon>
        <taxon>Acanthomorphata</taxon>
        <taxon>Ovalentaria</taxon>
        <taxon>Cichlomorphae</taxon>
        <taxon>Cichliformes</taxon>
        <taxon>Cichlidae</taxon>
        <taxon>African cichlids</taxon>
        <taxon>Pseudocrenilabrinae</taxon>
        <taxon>Oreochromini</taxon>
        <taxon>Oreochromis</taxon>
    </lineage>
</organism>
<dbReference type="InterPro" id="IPR026298">
    <property type="entry name" value="Bcl-2_fam"/>
</dbReference>
<evidence type="ECO:0000313" key="5">
    <source>
        <dbReference type="Proteomes" id="UP000472276"/>
    </source>
</evidence>
<dbReference type="InterPro" id="IPR036834">
    <property type="entry name" value="Bcl-2-like_sf"/>
</dbReference>
<dbReference type="GO" id="GO:0001836">
    <property type="term" value="P:release of cytochrome c from mitochondria"/>
    <property type="evidence" value="ECO:0007669"/>
    <property type="project" value="TreeGrafter"/>
</dbReference>
<proteinExistence type="inferred from homology"/>
<dbReference type="SMART" id="SM00337">
    <property type="entry name" value="BCL"/>
    <property type="match status" value="1"/>
</dbReference>
<dbReference type="GO" id="GO:0042981">
    <property type="term" value="P:regulation of apoptotic process"/>
    <property type="evidence" value="ECO:0007669"/>
    <property type="project" value="InterPro"/>
</dbReference>
<dbReference type="Gene3D" id="1.10.437.10">
    <property type="entry name" value="Blc2-like"/>
    <property type="match status" value="1"/>
</dbReference>
<comment type="similarity">
    <text evidence="1">Belongs to the Bcl-2 family.</text>
</comment>
<keyword evidence="2" id="KW-0053">Apoptosis</keyword>
<dbReference type="InterPro" id="IPR002475">
    <property type="entry name" value="Bcl2-like"/>
</dbReference>
<reference evidence="4" key="3">
    <citation type="submission" date="2025-09" db="UniProtKB">
        <authorList>
            <consortium name="Ensembl"/>
        </authorList>
    </citation>
    <scope>IDENTIFICATION</scope>
</reference>
<evidence type="ECO:0000256" key="2">
    <source>
        <dbReference type="ARBA" id="ARBA00022703"/>
    </source>
</evidence>
<dbReference type="GO" id="GO:0051400">
    <property type="term" value="F:BH domain binding"/>
    <property type="evidence" value="ECO:0007669"/>
    <property type="project" value="TreeGrafter"/>
</dbReference>
<dbReference type="InterPro" id="IPR046371">
    <property type="entry name" value="Bcl-2_BH1-3"/>
</dbReference>
<dbReference type="Pfam" id="PF00452">
    <property type="entry name" value="Bcl-2"/>
    <property type="match status" value="1"/>
</dbReference>
<name>A0AAZ1XFA2_OREAU</name>
<dbReference type="GO" id="GO:0097192">
    <property type="term" value="P:extrinsic apoptotic signaling pathway in absence of ligand"/>
    <property type="evidence" value="ECO:0007669"/>
    <property type="project" value="TreeGrafter"/>
</dbReference>
<accession>A0AAZ1XFA2</accession>
<reference evidence="4" key="2">
    <citation type="submission" date="2025-08" db="UniProtKB">
        <authorList>
            <consortium name="Ensembl"/>
        </authorList>
    </citation>
    <scope>IDENTIFICATION</scope>
</reference>
<dbReference type="Proteomes" id="UP000472276">
    <property type="component" value="Unassembled WGS sequence"/>
</dbReference>
<dbReference type="PROSITE" id="PS50062">
    <property type="entry name" value="BCL2_FAMILY"/>
    <property type="match status" value="1"/>
</dbReference>
<evidence type="ECO:0000256" key="1">
    <source>
        <dbReference type="ARBA" id="ARBA00009458"/>
    </source>
</evidence>
<keyword evidence="5" id="KW-1185">Reference proteome</keyword>
<dbReference type="SUPFAM" id="SSF56854">
    <property type="entry name" value="Bcl-2 inhibitors of programmed cell death"/>
    <property type="match status" value="1"/>
</dbReference>
<sequence>MALTATFASKDTFAEAAVVADVAREIYSDGLLNWGRLVSLVAFGAALLGVSKASPERARNIGVTIAAYMTDTHMDWFVDNGGWVRSVPSSTLANTSVITFNATQLRASLLVWSSAQLSACQPRSC</sequence>
<dbReference type="AlphaFoldDB" id="A0AAZ1XFA2"/>
<feature type="domain" description="Bcl-2 Bcl-2 homology region 1-3" evidence="3">
    <location>
        <begin position="1"/>
        <end position="83"/>
    </location>
</feature>
<evidence type="ECO:0000259" key="3">
    <source>
        <dbReference type="SMART" id="SM00337"/>
    </source>
</evidence>
<dbReference type="GO" id="GO:0008630">
    <property type="term" value="P:intrinsic apoptotic signaling pathway in response to DNA damage"/>
    <property type="evidence" value="ECO:0007669"/>
    <property type="project" value="TreeGrafter"/>
</dbReference>
<reference evidence="5" key="1">
    <citation type="submission" date="2020-03" db="EMBL/GenBank/DDBJ databases">
        <title>Evolution of repeat sequences and sex chromosomes of tilapia species revealed by chromosome-level genomes.</title>
        <authorList>
            <person name="Xu L."/>
            <person name="Tao W."/>
            <person name="Wang D."/>
            <person name="Zhou Q."/>
        </authorList>
    </citation>
    <scope>NUCLEOTIDE SEQUENCE [LARGE SCALE GENOMIC DNA]</scope>
    <source>
        <strain evidence="5">Israel</strain>
    </source>
</reference>
<dbReference type="GO" id="GO:0005741">
    <property type="term" value="C:mitochondrial outer membrane"/>
    <property type="evidence" value="ECO:0007669"/>
    <property type="project" value="TreeGrafter"/>
</dbReference>